<protein>
    <recommendedName>
        <fullName evidence="7">Translation initiation factor 3 N-terminal domain-containing protein</fullName>
    </recommendedName>
</protein>
<reference evidence="5 6" key="2">
    <citation type="journal article" date="2014" name="J. Gen. Appl. Microbiol.">
        <title>The early diverging ascomycetous budding yeast Saitoella complicata has three histone deacetylases belonging to the Clr6, Hos2, and Rpd3 lineages.</title>
        <authorList>
            <person name="Nishida H."/>
            <person name="Matsumoto T."/>
            <person name="Kondo S."/>
            <person name="Hamamoto M."/>
            <person name="Yoshikawa H."/>
        </authorList>
    </citation>
    <scope>NUCLEOTIDE SEQUENCE [LARGE SCALE GENOMIC DNA]</scope>
    <source>
        <strain evidence="5 6">NRRL Y-17804</strain>
    </source>
</reference>
<sequence length="348" mass="38102">MFTIRRILTPAIRSPLGSAGSLRGIISLHQVQKVAREETALKANTLRDANIRAKFINFVDPNGEFKAKRPLSEILGTYDTTQYTLFNLTPLADVPTCKLITHAEFEAKNTELKKEKKKKESFKEATVTWWAKPADVMRYVKKAQQWLQDGSTVEFRITSKRRSGGRQPHPPADQKNEYLKMVRDGLSEAGEEWRPYAGTITAVDLVCFFKPKSGPQLEASAEGEAAQSSADGESATLATTTQQPAAKEVESKGSKPEKTAYQFRKEKRAAEEAERRAAEEEKLRIEREQMQMQRRNNSFGWGSGIGGNLGGGGWSGGNGGYGRGGTRGGGVRGGSGGGDSGGGKWPSW</sequence>
<dbReference type="InterPro" id="IPR001288">
    <property type="entry name" value="Translation_initiation_fac_3"/>
</dbReference>
<dbReference type="PANTHER" id="PTHR10938:SF0">
    <property type="entry name" value="TRANSLATION INITIATION FACTOR IF-3, MITOCHONDRIAL"/>
    <property type="match status" value="1"/>
</dbReference>
<feature type="compositionally biased region" description="Low complexity" evidence="4">
    <location>
        <begin position="218"/>
        <end position="246"/>
    </location>
</feature>
<feature type="region of interest" description="Disordered" evidence="4">
    <location>
        <begin position="218"/>
        <end position="275"/>
    </location>
</feature>
<name>A0A0E9N8K6_SAICN</name>
<evidence type="ECO:0000313" key="5">
    <source>
        <dbReference type="EMBL" id="GAO46031.1"/>
    </source>
</evidence>
<feature type="region of interest" description="Disordered" evidence="4">
    <location>
        <begin position="158"/>
        <end position="177"/>
    </location>
</feature>
<dbReference type="RefSeq" id="XP_019026729.1">
    <property type="nucleotide sequence ID" value="XM_019165686.1"/>
</dbReference>
<proteinExistence type="inferred from homology"/>
<dbReference type="Gene3D" id="3.30.110.10">
    <property type="entry name" value="Translation initiation factor 3 (IF-3), C-terminal domain"/>
    <property type="match status" value="1"/>
</dbReference>
<dbReference type="Gene3D" id="3.10.20.80">
    <property type="entry name" value="Translation initiation factor 3 (IF-3), N-terminal domain"/>
    <property type="match status" value="1"/>
</dbReference>
<dbReference type="Proteomes" id="UP000033140">
    <property type="component" value="Unassembled WGS sequence"/>
</dbReference>
<dbReference type="OrthoDB" id="21573at2759"/>
<keyword evidence="6" id="KW-1185">Reference proteome</keyword>
<dbReference type="EMBL" id="BACD03000002">
    <property type="protein sequence ID" value="GAO46031.1"/>
    <property type="molecule type" value="Genomic_DNA"/>
</dbReference>
<dbReference type="AlphaFoldDB" id="A0A0E9N8K6"/>
<comment type="caution">
    <text evidence="5">The sequence shown here is derived from an EMBL/GenBank/DDBJ whole genome shotgun (WGS) entry which is preliminary data.</text>
</comment>
<reference evidence="5 6" key="1">
    <citation type="journal article" date="2011" name="J. Gen. Appl. Microbiol.">
        <title>Draft genome sequencing of the enigmatic yeast Saitoella complicata.</title>
        <authorList>
            <person name="Nishida H."/>
            <person name="Hamamoto M."/>
            <person name="Sugiyama J."/>
        </authorList>
    </citation>
    <scope>NUCLEOTIDE SEQUENCE [LARGE SCALE GENOMIC DNA]</scope>
    <source>
        <strain evidence="5 6">NRRL Y-17804</strain>
    </source>
</reference>
<evidence type="ECO:0000256" key="1">
    <source>
        <dbReference type="ARBA" id="ARBA00005439"/>
    </source>
</evidence>
<dbReference type="SUPFAM" id="SSF54364">
    <property type="entry name" value="Translation initiation factor IF3, N-terminal domain"/>
    <property type="match status" value="1"/>
</dbReference>
<feature type="region of interest" description="Disordered" evidence="4">
    <location>
        <begin position="314"/>
        <end position="348"/>
    </location>
</feature>
<dbReference type="GO" id="GO:0032790">
    <property type="term" value="P:ribosome disassembly"/>
    <property type="evidence" value="ECO:0007669"/>
    <property type="project" value="TreeGrafter"/>
</dbReference>
<dbReference type="PANTHER" id="PTHR10938">
    <property type="entry name" value="TRANSLATION INITIATION FACTOR IF-3"/>
    <property type="match status" value="1"/>
</dbReference>
<dbReference type="GO" id="GO:0070124">
    <property type="term" value="P:mitochondrial translational initiation"/>
    <property type="evidence" value="ECO:0007669"/>
    <property type="project" value="TreeGrafter"/>
</dbReference>
<evidence type="ECO:0000313" key="6">
    <source>
        <dbReference type="Proteomes" id="UP000033140"/>
    </source>
</evidence>
<gene>
    <name evidence="5" type="ORF">G7K_0276-t1</name>
</gene>
<comment type="similarity">
    <text evidence="1">Belongs to the IF-3 family.</text>
</comment>
<dbReference type="GO" id="GO:0005739">
    <property type="term" value="C:mitochondrion"/>
    <property type="evidence" value="ECO:0007669"/>
    <property type="project" value="TreeGrafter"/>
</dbReference>
<feature type="compositionally biased region" description="Basic and acidic residues" evidence="4">
    <location>
        <begin position="247"/>
        <end position="258"/>
    </location>
</feature>
<evidence type="ECO:0000256" key="4">
    <source>
        <dbReference type="SAM" id="MobiDB-lite"/>
    </source>
</evidence>
<dbReference type="GO" id="GO:0003743">
    <property type="term" value="F:translation initiation factor activity"/>
    <property type="evidence" value="ECO:0007669"/>
    <property type="project" value="UniProtKB-KW"/>
</dbReference>
<dbReference type="InterPro" id="IPR036788">
    <property type="entry name" value="T_IF-3_C_sf"/>
</dbReference>
<dbReference type="STRING" id="698492.A0A0E9N8K6"/>
<reference evidence="5 6" key="3">
    <citation type="journal article" date="2015" name="Genome Announc.">
        <title>Draft Genome Sequence of the Archiascomycetous Yeast Saitoella complicata.</title>
        <authorList>
            <person name="Yamauchi K."/>
            <person name="Kondo S."/>
            <person name="Hamamoto M."/>
            <person name="Takahashi Y."/>
            <person name="Ogura Y."/>
            <person name="Hayashi T."/>
            <person name="Nishida H."/>
        </authorList>
    </citation>
    <scope>NUCLEOTIDE SEQUENCE [LARGE SCALE GENOMIC DNA]</scope>
    <source>
        <strain evidence="5 6">NRRL Y-17804</strain>
    </source>
</reference>
<evidence type="ECO:0000256" key="3">
    <source>
        <dbReference type="ARBA" id="ARBA00022917"/>
    </source>
</evidence>
<organism evidence="5 6">
    <name type="scientific">Saitoella complicata (strain BCRC 22490 / CBS 7301 / JCM 7358 / NBRC 10748 / NRRL Y-17804)</name>
    <dbReference type="NCBI Taxonomy" id="698492"/>
    <lineage>
        <taxon>Eukaryota</taxon>
        <taxon>Fungi</taxon>
        <taxon>Dikarya</taxon>
        <taxon>Ascomycota</taxon>
        <taxon>Taphrinomycotina</taxon>
        <taxon>Taphrinomycotina incertae sedis</taxon>
        <taxon>Saitoella</taxon>
    </lineage>
</organism>
<dbReference type="InterPro" id="IPR036787">
    <property type="entry name" value="T_IF-3_N_sf"/>
</dbReference>
<accession>A0A0E9N8K6</accession>
<dbReference type="GO" id="GO:0043022">
    <property type="term" value="F:ribosome binding"/>
    <property type="evidence" value="ECO:0007669"/>
    <property type="project" value="TreeGrafter"/>
</dbReference>
<keyword evidence="2" id="KW-0396">Initiation factor</keyword>
<evidence type="ECO:0008006" key="7">
    <source>
        <dbReference type="Google" id="ProtNLM"/>
    </source>
</evidence>
<keyword evidence="3" id="KW-0648">Protein biosynthesis</keyword>
<evidence type="ECO:0000256" key="2">
    <source>
        <dbReference type="ARBA" id="ARBA00022540"/>
    </source>
</evidence>